<evidence type="ECO:0000313" key="2">
    <source>
        <dbReference type="Proteomes" id="UP001281761"/>
    </source>
</evidence>
<reference evidence="1 2" key="1">
    <citation type="journal article" date="2022" name="bioRxiv">
        <title>Genomics of Preaxostyla Flagellates Illuminates Evolutionary Transitions and the Path Towards Mitochondrial Loss.</title>
        <authorList>
            <person name="Novak L.V.F."/>
            <person name="Treitli S.C."/>
            <person name="Pyrih J."/>
            <person name="Halakuc P."/>
            <person name="Pipaliya S.V."/>
            <person name="Vacek V."/>
            <person name="Brzon O."/>
            <person name="Soukal P."/>
            <person name="Eme L."/>
            <person name="Dacks J.B."/>
            <person name="Karnkowska A."/>
            <person name="Elias M."/>
            <person name="Hampl V."/>
        </authorList>
    </citation>
    <scope>NUCLEOTIDE SEQUENCE [LARGE SCALE GENOMIC DNA]</scope>
    <source>
        <strain evidence="1">NAU3</strain>
        <tissue evidence="1">Gut</tissue>
    </source>
</reference>
<sequence>MECAPHFCHSTAISDKFERALDQANISSHSFMLTFRRLPLPTQPDEIGVTLLSFSDVEPFFDGTRLD</sequence>
<accession>A0ABQ9WVC3</accession>
<gene>
    <name evidence="1" type="ORF">BLNAU_21631</name>
</gene>
<evidence type="ECO:0000313" key="1">
    <source>
        <dbReference type="EMBL" id="KAK2943448.1"/>
    </source>
</evidence>
<proteinExistence type="predicted"/>
<protein>
    <submittedName>
        <fullName evidence="1">Uncharacterized protein</fullName>
    </submittedName>
</protein>
<organism evidence="1 2">
    <name type="scientific">Blattamonas nauphoetae</name>
    <dbReference type="NCBI Taxonomy" id="2049346"/>
    <lineage>
        <taxon>Eukaryota</taxon>
        <taxon>Metamonada</taxon>
        <taxon>Preaxostyla</taxon>
        <taxon>Oxymonadida</taxon>
        <taxon>Blattamonas</taxon>
    </lineage>
</organism>
<dbReference type="EMBL" id="JARBJD010000346">
    <property type="protein sequence ID" value="KAK2943448.1"/>
    <property type="molecule type" value="Genomic_DNA"/>
</dbReference>
<comment type="caution">
    <text evidence="1">The sequence shown here is derived from an EMBL/GenBank/DDBJ whole genome shotgun (WGS) entry which is preliminary data.</text>
</comment>
<name>A0ABQ9WVC3_9EUKA</name>
<keyword evidence="2" id="KW-1185">Reference proteome</keyword>
<dbReference type="Proteomes" id="UP001281761">
    <property type="component" value="Unassembled WGS sequence"/>
</dbReference>